<dbReference type="GO" id="GO:0008270">
    <property type="term" value="F:zinc ion binding"/>
    <property type="evidence" value="ECO:0007669"/>
    <property type="project" value="UniProtKB-KW"/>
</dbReference>
<accession>A0AAQ3NRS8</accession>
<name>A0AAQ3NRS8_VIGMU</name>
<dbReference type="Proteomes" id="UP001374535">
    <property type="component" value="Chromosome 4"/>
</dbReference>
<dbReference type="PROSITE" id="PS51999">
    <property type="entry name" value="ZF_GRF"/>
    <property type="match status" value="1"/>
</dbReference>
<proteinExistence type="predicted"/>
<evidence type="ECO:0000256" key="3">
    <source>
        <dbReference type="ARBA" id="ARBA00022833"/>
    </source>
</evidence>
<sequence length="235" mass="26145">MVKLYELNGKNAKIKPRFGRLELPHPKSSSNGGECGTQVGCSAFTPRHLAVLLLRRPALSGGSGAQQARDLVLVFWANTRCASVSSRKSLLFEWNSHSTCSSTCNGWQNEYGNVVHRGVSPLCLCGEKTVVRTARTVKNKGKQFWGCPKYKNGHENGGCNFFKWCCVDGNDKSYTNLKWEEKHEYLSKGEEMGGVANMVIDLKNSVKVLEKLMKVFMIECIRELSLEGCGMLKKS</sequence>
<evidence type="ECO:0000256" key="4">
    <source>
        <dbReference type="PROSITE-ProRule" id="PRU01343"/>
    </source>
</evidence>
<evidence type="ECO:0000313" key="6">
    <source>
        <dbReference type="EMBL" id="WVZ13746.1"/>
    </source>
</evidence>
<organism evidence="6 7">
    <name type="scientific">Vigna mungo</name>
    <name type="common">Black gram</name>
    <name type="synonym">Phaseolus mungo</name>
    <dbReference type="NCBI Taxonomy" id="3915"/>
    <lineage>
        <taxon>Eukaryota</taxon>
        <taxon>Viridiplantae</taxon>
        <taxon>Streptophyta</taxon>
        <taxon>Embryophyta</taxon>
        <taxon>Tracheophyta</taxon>
        <taxon>Spermatophyta</taxon>
        <taxon>Magnoliopsida</taxon>
        <taxon>eudicotyledons</taxon>
        <taxon>Gunneridae</taxon>
        <taxon>Pentapetalae</taxon>
        <taxon>rosids</taxon>
        <taxon>fabids</taxon>
        <taxon>Fabales</taxon>
        <taxon>Fabaceae</taxon>
        <taxon>Papilionoideae</taxon>
        <taxon>50 kb inversion clade</taxon>
        <taxon>NPAAA clade</taxon>
        <taxon>indigoferoid/millettioid clade</taxon>
        <taxon>Phaseoleae</taxon>
        <taxon>Vigna</taxon>
    </lineage>
</organism>
<keyword evidence="3" id="KW-0862">Zinc</keyword>
<feature type="domain" description="GRF-type" evidence="5">
    <location>
        <begin position="123"/>
        <end position="168"/>
    </location>
</feature>
<dbReference type="PANTHER" id="PTHR33248">
    <property type="entry name" value="ZINC ION-BINDING PROTEIN"/>
    <property type="match status" value="1"/>
</dbReference>
<protein>
    <recommendedName>
        <fullName evidence="5">GRF-type domain-containing protein</fullName>
    </recommendedName>
</protein>
<evidence type="ECO:0000256" key="2">
    <source>
        <dbReference type="ARBA" id="ARBA00022771"/>
    </source>
</evidence>
<keyword evidence="1" id="KW-0479">Metal-binding</keyword>
<evidence type="ECO:0000256" key="1">
    <source>
        <dbReference type="ARBA" id="ARBA00022723"/>
    </source>
</evidence>
<evidence type="ECO:0000313" key="7">
    <source>
        <dbReference type="Proteomes" id="UP001374535"/>
    </source>
</evidence>
<dbReference type="EMBL" id="CP144697">
    <property type="protein sequence ID" value="WVZ13746.1"/>
    <property type="molecule type" value="Genomic_DNA"/>
</dbReference>
<gene>
    <name evidence="6" type="ORF">V8G54_011312</name>
</gene>
<dbReference type="Pfam" id="PF06839">
    <property type="entry name" value="Zn_ribbon_GRF"/>
    <property type="match status" value="1"/>
</dbReference>
<reference evidence="6 7" key="1">
    <citation type="journal article" date="2023" name="Life. Sci Alliance">
        <title>Evolutionary insights into 3D genome organization and epigenetic landscape of Vigna mungo.</title>
        <authorList>
            <person name="Junaid A."/>
            <person name="Singh B."/>
            <person name="Bhatia S."/>
        </authorList>
    </citation>
    <scope>NUCLEOTIDE SEQUENCE [LARGE SCALE GENOMIC DNA]</scope>
    <source>
        <strain evidence="6">Urdbean</strain>
    </source>
</reference>
<keyword evidence="2 4" id="KW-0863">Zinc-finger</keyword>
<evidence type="ECO:0000259" key="5">
    <source>
        <dbReference type="PROSITE" id="PS51999"/>
    </source>
</evidence>
<dbReference type="InterPro" id="IPR010666">
    <property type="entry name" value="Znf_GRF"/>
</dbReference>
<dbReference type="AlphaFoldDB" id="A0AAQ3NRS8"/>
<keyword evidence="7" id="KW-1185">Reference proteome</keyword>